<proteinExistence type="predicted"/>
<keyword evidence="3" id="KW-1185">Reference proteome</keyword>
<feature type="transmembrane region" description="Helical" evidence="1">
    <location>
        <begin position="164"/>
        <end position="182"/>
    </location>
</feature>
<keyword evidence="1" id="KW-0472">Membrane</keyword>
<keyword evidence="1" id="KW-0812">Transmembrane</keyword>
<gene>
    <name evidence="2" type="ORF">ACFPFO_20635</name>
</gene>
<dbReference type="RefSeq" id="WP_224828795.1">
    <property type="nucleotide sequence ID" value="NZ_JAIVEF010000010.1"/>
</dbReference>
<organism evidence="2 3">
    <name type="scientific">Saliphagus infecundisoli</name>
    <dbReference type="NCBI Taxonomy" id="1849069"/>
    <lineage>
        <taxon>Archaea</taxon>
        <taxon>Methanobacteriati</taxon>
        <taxon>Methanobacteriota</taxon>
        <taxon>Stenosarchaea group</taxon>
        <taxon>Halobacteria</taxon>
        <taxon>Halobacteriales</taxon>
        <taxon>Natrialbaceae</taxon>
        <taxon>Saliphagus</taxon>
    </lineage>
</organism>
<evidence type="ECO:0000256" key="1">
    <source>
        <dbReference type="SAM" id="Phobius"/>
    </source>
</evidence>
<feature type="transmembrane region" description="Helical" evidence="1">
    <location>
        <begin position="80"/>
        <end position="97"/>
    </location>
</feature>
<dbReference type="EMBL" id="JBHSJG010000063">
    <property type="protein sequence ID" value="MFC4990107.1"/>
    <property type="molecule type" value="Genomic_DNA"/>
</dbReference>
<accession>A0ABD5QKC8</accession>
<feature type="transmembrane region" description="Helical" evidence="1">
    <location>
        <begin position="39"/>
        <end position="60"/>
    </location>
</feature>
<protein>
    <submittedName>
        <fullName evidence="2">Uncharacterized protein</fullName>
    </submittedName>
</protein>
<evidence type="ECO:0000313" key="2">
    <source>
        <dbReference type="EMBL" id="MFC4990107.1"/>
    </source>
</evidence>
<evidence type="ECO:0000313" key="3">
    <source>
        <dbReference type="Proteomes" id="UP001595925"/>
    </source>
</evidence>
<reference evidence="2 3" key="1">
    <citation type="journal article" date="2019" name="Int. J. Syst. Evol. Microbiol.">
        <title>The Global Catalogue of Microorganisms (GCM) 10K type strain sequencing project: providing services to taxonomists for standard genome sequencing and annotation.</title>
        <authorList>
            <consortium name="The Broad Institute Genomics Platform"/>
            <consortium name="The Broad Institute Genome Sequencing Center for Infectious Disease"/>
            <person name="Wu L."/>
            <person name="Ma J."/>
        </authorList>
    </citation>
    <scope>NUCLEOTIDE SEQUENCE [LARGE SCALE GENOMIC DNA]</scope>
    <source>
        <strain evidence="2 3">CGMCC 1.15824</strain>
    </source>
</reference>
<name>A0ABD5QKC8_9EURY</name>
<comment type="caution">
    <text evidence="2">The sequence shown here is derived from an EMBL/GenBank/DDBJ whole genome shotgun (WGS) entry which is preliminary data.</text>
</comment>
<dbReference type="AlphaFoldDB" id="A0ABD5QKC8"/>
<dbReference type="Proteomes" id="UP001595925">
    <property type="component" value="Unassembled WGS sequence"/>
</dbReference>
<keyword evidence="1" id="KW-1133">Transmembrane helix</keyword>
<sequence length="251" mass="28231">MSDSEETAYISQEEAANVLSGQIEIYQHIQDQALSVVRILLAFIGVAIAALSIFIAEYGLSVENPFLHSVDRFSSPYEIFAFYIALAGTLVGLVRAIRQMHRSLKGAVSLLSAPDLKPFSIKQVDINIIETPNIGGDQYKGWIEHNQELINSQNRDLSDIYFKMRWMAFDISYAIPLGLAIYFVPDLVFTLVSLMLSFGVLKLLVRSSQFGRLLSNLENRKYVTEGMVDVAYILLWYALAILVSWLTHLLS</sequence>
<feature type="transmembrane region" description="Helical" evidence="1">
    <location>
        <begin position="226"/>
        <end position="246"/>
    </location>
</feature>